<protein>
    <submittedName>
        <fullName evidence="2">Glycosyl transferase family 1</fullName>
    </submittedName>
</protein>
<dbReference type="PANTHER" id="PTHR12526">
    <property type="entry name" value="GLYCOSYLTRANSFERASE"/>
    <property type="match status" value="1"/>
</dbReference>
<evidence type="ECO:0000259" key="1">
    <source>
        <dbReference type="Pfam" id="PF00534"/>
    </source>
</evidence>
<dbReference type="SUPFAM" id="SSF53756">
    <property type="entry name" value="UDP-Glycosyltransferase/glycogen phosphorylase"/>
    <property type="match status" value="1"/>
</dbReference>
<reference evidence="2 3" key="1">
    <citation type="submission" date="2018-01" db="EMBL/GenBank/DDBJ databases">
        <title>Genomic Encyclopedia of Type Strains, Phase III (KMG-III): the genomes of soil and plant-associated and newly described type strains.</title>
        <authorList>
            <person name="Whitman W."/>
        </authorList>
    </citation>
    <scope>NUCLEOTIDE SEQUENCE [LARGE SCALE GENOMIC DNA]</scope>
    <source>
        <strain evidence="2 3">JCM 18070</strain>
    </source>
</reference>
<name>A0A2S4LTM7_9BURK</name>
<dbReference type="AlphaFoldDB" id="A0A2S4LTM7"/>
<dbReference type="Gene3D" id="3.40.50.2000">
    <property type="entry name" value="Glycogen Phosphorylase B"/>
    <property type="match status" value="1"/>
</dbReference>
<evidence type="ECO:0000313" key="2">
    <source>
        <dbReference type="EMBL" id="POR45802.1"/>
    </source>
</evidence>
<organism evidence="2 3">
    <name type="scientific">Paraburkholderia eburnea</name>
    <dbReference type="NCBI Taxonomy" id="1189126"/>
    <lineage>
        <taxon>Bacteria</taxon>
        <taxon>Pseudomonadati</taxon>
        <taxon>Pseudomonadota</taxon>
        <taxon>Betaproteobacteria</taxon>
        <taxon>Burkholderiales</taxon>
        <taxon>Burkholderiaceae</taxon>
        <taxon>Paraburkholderia</taxon>
    </lineage>
</organism>
<dbReference type="CDD" id="cd03801">
    <property type="entry name" value="GT4_PimA-like"/>
    <property type="match status" value="1"/>
</dbReference>
<feature type="domain" description="Glycosyl transferase family 1" evidence="1">
    <location>
        <begin position="208"/>
        <end position="299"/>
    </location>
</feature>
<dbReference type="RefSeq" id="WP_244193421.1">
    <property type="nucleotide sequence ID" value="NZ_PQGA01000029.1"/>
</dbReference>
<gene>
    <name evidence="2" type="ORF">B0G62_12927</name>
</gene>
<keyword evidence="2" id="KW-0808">Transferase</keyword>
<dbReference type="PANTHER" id="PTHR12526:SF627">
    <property type="entry name" value="D-RHAMNOSYLTRANSFERASE WBPZ"/>
    <property type="match status" value="1"/>
</dbReference>
<comment type="caution">
    <text evidence="2">The sequence shown here is derived from an EMBL/GenBank/DDBJ whole genome shotgun (WGS) entry which is preliminary data.</text>
</comment>
<sequence>MLMRNPRPLRVLTWHVHGNYLYYLTQAPHEFHIVTKPGHPPGYAGRVGALPWGANVHEVAAQEVVSREFDLIVYQHRSHWEHDRLDLLSEAQRRLPRVYIEHDPPQEAPFAQRHWVDDPGTLLVHVTPFNALMWDSGKTPARVIEHGVLVPGDARYRGDRVGNRARGIVVVNHLRERGRRLGADVFEAARRDVPLDLVGMDAQSLGGIGEIPNPDLPAFIAPYRFFFNPIRWTSLGLAIVEAMTVGLPIVGLATTELASVVRNGENGFVDTRLDKLVESMRALIHDPALARQLGDAARRTALERFAIDRFAHDWDVALREVAA</sequence>
<accession>A0A2S4LTM7</accession>
<proteinExistence type="predicted"/>
<dbReference type="InterPro" id="IPR001296">
    <property type="entry name" value="Glyco_trans_1"/>
</dbReference>
<evidence type="ECO:0000313" key="3">
    <source>
        <dbReference type="Proteomes" id="UP000237381"/>
    </source>
</evidence>
<keyword evidence="3" id="KW-1185">Reference proteome</keyword>
<dbReference type="EMBL" id="PQGA01000029">
    <property type="protein sequence ID" value="POR45802.1"/>
    <property type="molecule type" value="Genomic_DNA"/>
</dbReference>
<dbReference type="Pfam" id="PF00534">
    <property type="entry name" value="Glycos_transf_1"/>
    <property type="match status" value="1"/>
</dbReference>
<dbReference type="GO" id="GO:0016757">
    <property type="term" value="F:glycosyltransferase activity"/>
    <property type="evidence" value="ECO:0007669"/>
    <property type="project" value="InterPro"/>
</dbReference>
<dbReference type="Proteomes" id="UP000237381">
    <property type="component" value="Unassembled WGS sequence"/>
</dbReference>